<feature type="transmembrane region" description="Helical" evidence="1">
    <location>
        <begin position="107"/>
        <end position="130"/>
    </location>
</feature>
<keyword evidence="1" id="KW-1133">Transmembrane helix</keyword>
<evidence type="ECO:0000256" key="1">
    <source>
        <dbReference type="SAM" id="Phobius"/>
    </source>
</evidence>
<dbReference type="EMBL" id="NFII01000005">
    <property type="protein sequence ID" value="OUO01361.1"/>
    <property type="molecule type" value="Genomic_DNA"/>
</dbReference>
<feature type="transmembrane region" description="Helical" evidence="1">
    <location>
        <begin position="275"/>
        <end position="295"/>
    </location>
</feature>
<keyword evidence="1" id="KW-0472">Membrane</keyword>
<name>A0A1Y3Z4B4_9BACE</name>
<evidence type="ECO:0000259" key="2">
    <source>
        <dbReference type="Pfam" id="PF11738"/>
    </source>
</evidence>
<proteinExistence type="predicted"/>
<dbReference type="InterPro" id="IPR021729">
    <property type="entry name" value="DUF3298"/>
</dbReference>
<dbReference type="AlphaFoldDB" id="A0A1Y3Z4B4"/>
<dbReference type="Proteomes" id="UP000195386">
    <property type="component" value="Unassembled WGS sequence"/>
</dbReference>
<evidence type="ECO:0000313" key="4">
    <source>
        <dbReference type="Proteomes" id="UP000195386"/>
    </source>
</evidence>
<gene>
    <name evidence="3" type="ORF">B5F97_06780</name>
</gene>
<feature type="domain" description="DUF3298" evidence="2">
    <location>
        <begin position="481"/>
        <end position="522"/>
    </location>
</feature>
<dbReference type="Gene3D" id="3.90.640.20">
    <property type="entry name" value="Heat-shock cognate protein, ATPase"/>
    <property type="match status" value="1"/>
</dbReference>
<dbReference type="Pfam" id="PF11738">
    <property type="entry name" value="DUF3298"/>
    <property type="match status" value="1"/>
</dbReference>
<keyword evidence="1" id="KW-0812">Transmembrane</keyword>
<feature type="transmembrane region" description="Helical" evidence="1">
    <location>
        <begin position="6"/>
        <end position="27"/>
    </location>
</feature>
<dbReference type="InterPro" id="IPR037126">
    <property type="entry name" value="PdaC/RsiV-like_sf"/>
</dbReference>
<accession>A0A1Y3Z4B4</accession>
<organism evidence="3 4">
    <name type="scientific">Bacteroides clarus</name>
    <dbReference type="NCBI Taxonomy" id="626929"/>
    <lineage>
        <taxon>Bacteria</taxon>
        <taxon>Pseudomonadati</taxon>
        <taxon>Bacteroidota</taxon>
        <taxon>Bacteroidia</taxon>
        <taxon>Bacteroidales</taxon>
        <taxon>Bacteroidaceae</taxon>
        <taxon>Bacteroides</taxon>
    </lineage>
</organism>
<reference evidence="4" key="1">
    <citation type="submission" date="2017-04" db="EMBL/GenBank/DDBJ databases">
        <title>Function of individual gut microbiota members based on whole genome sequencing of pure cultures obtained from chicken caecum.</title>
        <authorList>
            <person name="Medvecky M."/>
            <person name="Cejkova D."/>
            <person name="Polansky O."/>
            <person name="Karasova D."/>
            <person name="Kubasova T."/>
            <person name="Cizek A."/>
            <person name="Rychlik I."/>
        </authorList>
    </citation>
    <scope>NUCLEOTIDE SEQUENCE [LARGE SCALE GENOMIC DNA]</scope>
    <source>
        <strain evidence="4">An43</strain>
    </source>
</reference>
<comment type="caution">
    <text evidence="3">The sequence shown here is derived from an EMBL/GenBank/DDBJ whole genome shotgun (WGS) entry which is preliminary data.</text>
</comment>
<protein>
    <recommendedName>
        <fullName evidence="2">DUF3298 domain-containing protein</fullName>
    </recommendedName>
</protein>
<dbReference type="RefSeq" id="WP_087425841.1">
    <property type="nucleotide sequence ID" value="NZ_NFII01000005.1"/>
</dbReference>
<feature type="transmembrane region" description="Helical" evidence="1">
    <location>
        <begin position="39"/>
        <end position="58"/>
    </location>
</feature>
<evidence type="ECO:0000313" key="3">
    <source>
        <dbReference type="EMBL" id="OUO01361.1"/>
    </source>
</evidence>
<sequence>MIISLICIIIGIIIFYKVIVPLIHNQYNPYTEKRITKGLLSMSFWQILFGILVCAYAFDLEPVYKQTDADVHSFVQEYSEIGELINEYTGINTSSNFNYLMSETDNLHTYAIIFVIITVGLSLVTAIGSIGRKLDRRIIEGLAIFNTFTCCWITKSSTDLYELIVRDGVTLQTIAWIGRLLGTDIYSTLDLIIRSVWILPLILIIKHFYYHKTLNEYYALSILQSEPIRQQEGNSIQARESIIEEDIDKNNSKSEVQSQPKLTKIENTKQQSKPVCIWLIIGAIVIILITVIVVWKCTKDEDVIPVAQYEEINSTTGATQQKNTNINASKENKTNQFEYIKDERGNYKVDIEWPLSLTGVDDIRKIQRIIIQQAFFDENDNDIKNCVENYFKEGQEGKSLGEGETAGEVVVKFQQRFNSLYIFKVHIYADLGGGTGASIVYQDKYIYFDNNTERSLSINDMFTDLPRTLALVNEHISLDEYVKKTEELPNNFIISASGITFIFPKYSIGYGAQGEVEIALNYDELESVLSETFKRAIGR</sequence>